<dbReference type="Gramene" id="OMERI07G02100.1">
    <property type="protein sequence ID" value="OMERI07G02100.1"/>
    <property type="gene ID" value="OMERI07G02100"/>
</dbReference>
<evidence type="ECO:0000313" key="2">
    <source>
        <dbReference type="EnsemblPlants" id="OMERI07G02100.1"/>
    </source>
</evidence>
<evidence type="ECO:0000313" key="3">
    <source>
        <dbReference type="Proteomes" id="UP000008021"/>
    </source>
</evidence>
<reference evidence="2" key="2">
    <citation type="submission" date="2018-05" db="EMBL/GenBank/DDBJ databases">
        <title>OmerRS3 (Oryza meridionalis Reference Sequence Version 3).</title>
        <authorList>
            <person name="Zhang J."/>
            <person name="Kudrna D."/>
            <person name="Lee S."/>
            <person name="Talag J."/>
            <person name="Welchert J."/>
            <person name="Wing R.A."/>
        </authorList>
    </citation>
    <scope>NUCLEOTIDE SEQUENCE [LARGE SCALE GENOMIC DNA]</scope>
    <source>
        <strain evidence="2">cv. OR44</strain>
    </source>
</reference>
<accession>A0A0E0E7J7</accession>
<dbReference type="HOGENOM" id="CLU_2516483_0_0_1"/>
<dbReference type="EnsemblPlants" id="OMERI07G02100.1">
    <property type="protein sequence ID" value="OMERI07G02100.1"/>
    <property type="gene ID" value="OMERI07G02100"/>
</dbReference>
<evidence type="ECO:0000256" key="1">
    <source>
        <dbReference type="SAM" id="MobiDB-lite"/>
    </source>
</evidence>
<dbReference type="AlphaFoldDB" id="A0A0E0E7J7"/>
<organism evidence="2">
    <name type="scientific">Oryza meridionalis</name>
    <dbReference type="NCBI Taxonomy" id="40149"/>
    <lineage>
        <taxon>Eukaryota</taxon>
        <taxon>Viridiplantae</taxon>
        <taxon>Streptophyta</taxon>
        <taxon>Embryophyta</taxon>
        <taxon>Tracheophyta</taxon>
        <taxon>Spermatophyta</taxon>
        <taxon>Magnoliopsida</taxon>
        <taxon>Liliopsida</taxon>
        <taxon>Poales</taxon>
        <taxon>Poaceae</taxon>
        <taxon>BOP clade</taxon>
        <taxon>Oryzoideae</taxon>
        <taxon>Oryzeae</taxon>
        <taxon>Oryzinae</taxon>
        <taxon>Oryza</taxon>
    </lineage>
</organism>
<sequence>MRRKELHGSASAWRNELHGSDSVWKKELQSGDLTRTKELHCGGSAGRKELYGSVALQGGTRPRSSTATGSGGPKPAHHSLWSTPS</sequence>
<reference evidence="2" key="1">
    <citation type="submission" date="2015-04" db="UniProtKB">
        <authorList>
            <consortium name="EnsemblPlants"/>
        </authorList>
    </citation>
    <scope>IDENTIFICATION</scope>
</reference>
<proteinExistence type="predicted"/>
<keyword evidence="3" id="KW-1185">Reference proteome</keyword>
<dbReference type="Proteomes" id="UP000008021">
    <property type="component" value="Chromosome 7"/>
</dbReference>
<name>A0A0E0E7J7_9ORYZ</name>
<feature type="region of interest" description="Disordered" evidence="1">
    <location>
        <begin position="56"/>
        <end position="85"/>
    </location>
</feature>
<protein>
    <submittedName>
        <fullName evidence="2">Uncharacterized protein</fullName>
    </submittedName>
</protein>